<reference evidence="3" key="1">
    <citation type="submission" date="2023-11" db="EMBL/GenBank/DDBJ databases">
        <authorList>
            <person name="Alioto T."/>
            <person name="Alioto T."/>
            <person name="Gomez Garrido J."/>
        </authorList>
    </citation>
    <scope>NUCLEOTIDE SEQUENCE</scope>
</reference>
<dbReference type="PANTHER" id="PTHR38795:SF1">
    <property type="entry name" value="DUF6604 DOMAIN-CONTAINING PROTEIN"/>
    <property type="match status" value="1"/>
</dbReference>
<evidence type="ECO:0000313" key="4">
    <source>
        <dbReference type="Proteomes" id="UP001296104"/>
    </source>
</evidence>
<dbReference type="InterPro" id="IPR046539">
    <property type="entry name" value="DUF6604"/>
</dbReference>
<dbReference type="PANTHER" id="PTHR38795">
    <property type="entry name" value="DUF6604 DOMAIN-CONTAINING PROTEIN"/>
    <property type="match status" value="1"/>
</dbReference>
<feature type="compositionally biased region" description="Basic residues" evidence="1">
    <location>
        <begin position="152"/>
        <end position="162"/>
    </location>
</feature>
<evidence type="ECO:0000259" key="2">
    <source>
        <dbReference type="Pfam" id="PF20253"/>
    </source>
</evidence>
<proteinExistence type="predicted"/>
<comment type="caution">
    <text evidence="3">The sequence shown here is derived from an EMBL/GenBank/DDBJ whole genome shotgun (WGS) entry which is preliminary data.</text>
</comment>
<dbReference type="Pfam" id="PF20253">
    <property type="entry name" value="DUF6604"/>
    <property type="match status" value="1"/>
</dbReference>
<keyword evidence="4" id="KW-1185">Reference proteome</keyword>
<sequence length="915" mass="103496">MASSVSFTGRYARYKQGTDRLVEWLARKANQCCDITLIVRSLSRSSSQREKALKSIELSTAQTLLFAEAIAAVRPPVYVPSEVLDLVREVIRLRQLSADEHAADSIAQSQEISQSDHGHQHFIGVLRRILRLLELTQTTRPEFTEEKTAKAAGKKKGNKSGKRGNNANTTDLENVFECLDLEDTKFDADSGTATTASATHARINISHIEFKLEKQNEDLEFALWCHLEDLYSVRKLVHQTWIEYVQGKMSFDAASIITEAAFGLVRCADDEFGALNPLFDEYDKILVFLDVKRSDVMYFEEKVVLSFISHSTDYSPKRKQEWPSNALELLCPAAAHLMDLHLTNSARWDLNFKNHNTGNPMQPRSLYEEHYIPYHKFGEVILNSVGRFSFAWLSYEDSGRLDELVTQLGCLDRCRTWAVVSFAMYMDVFDILGPDNPTGLKLAKDSLAKFQTLLETQKVRQPRDVHSAVLKDLDRAARMMELETDGWDRGDCSSPAFFRQRSANLKSQNAFATGLERKLPVYAGATAFGMKAWMMRNRACHGSNERSLSLHCMAYLYKVARRIGLLSLDWQDMEFLIASQTEVGPLVPKLTSTCKVRQYTIAFEAVLGLNTKFNLRFNKKLTTNVFTGSLKYIQVGAKFIDEWLGCTRKRNGVSTGKMIEVLLHQMASEEAHEAGTSRSAKASQERETFTPQELLSIFKKSLIREEPLLNFEYYEFFLECEKVLTQIAGALKEKLPSHITALSQITWKILVDAEHYDSKGTLPASSWLHAAVGPLQQMISDHGKDFVKKAYDQSSGHIPKHLWPECGRPYSDLKALQKKMAEPLERAGTRVAYTGRLVSIHHPKLTTSDIKQLASSAQVPEGQVPHLPSYMIQEEDDDAEHESHDAGGDVEWKVWHPWDTKNAAAQSQVAREETE</sequence>
<feature type="region of interest" description="Disordered" evidence="1">
    <location>
        <begin position="143"/>
        <end position="168"/>
    </location>
</feature>
<name>A0AAI9ECN4_9PEZI</name>
<evidence type="ECO:0000313" key="3">
    <source>
        <dbReference type="EMBL" id="CAK4031418.1"/>
    </source>
</evidence>
<protein>
    <recommendedName>
        <fullName evidence="2">DUF6604 domain-containing protein</fullName>
    </recommendedName>
</protein>
<evidence type="ECO:0000256" key="1">
    <source>
        <dbReference type="SAM" id="MobiDB-lite"/>
    </source>
</evidence>
<organism evidence="3 4">
    <name type="scientific">Lecanosticta acicola</name>
    <dbReference type="NCBI Taxonomy" id="111012"/>
    <lineage>
        <taxon>Eukaryota</taxon>
        <taxon>Fungi</taxon>
        <taxon>Dikarya</taxon>
        <taxon>Ascomycota</taxon>
        <taxon>Pezizomycotina</taxon>
        <taxon>Dothideomycetes</taxon>
        <taxon>Dothideomycetidae</taxon>
        <taxon>Mycosphaerellales</taxon>
        <taxon>Mycosphaerellaceae</taxon>
        <taxon>Lecanosticta</taxon>
    </lineage>
</organism>
<gene>
    <name evidence="3" type="ORF">LECACI_7A006576</name>
</gene>
<dbReference type="Proteomes" id="UP001296104">
    <property type="component" value="Unassembled WGS sequence"/>
</dbReference>
<dbReference type="EMBL" id="CAVMBE010000048">
    <property type="protein sequence ID" value="CAK4031418.1"/>
    <property type="molecule type" value="Genomic_DNA"/>
</dbReference>
<feature type="domain" description="DUF6604" evidence="2">
    <location>
        <begin position="13"/>
        <end position="272"/>
    </location>
</feature>
<dbReference type="AlphaFoldDB" id="A0AAI9ECN4"/>
<accession>A0AAI9ECN4</accession>